<evidence type="ECO:0000313" key="1">
    <source>
        <dbReference type="EMBL" id="RVT99088.1"/>
    </source>
</evidence>
<organism evidence="1 2">
    <name type="scientific">Rhodovarius crocodyli</name>
    <dbReference type="NCBI Taxonomy" id="1979269"/>
    <lineage>
        <taxon>Bacteria</taxon>
        <taxon>Pseudomonadati</taxon>
        <taxon>Pseudomonadota</taxon>
        <taxon>Alphaproteobacteria</taxon>
        <taxon>Acetobacterales</taxon>
        <taxon>Roseomonadaceae</taxon>
        <taxon>Rhodovarius</taxon>
    </lineage>
</organism>
<protein>
    <submittedName>
        <fullName evidence="1">Uncharacterized protein</fullName>
    </submittedName>
</protein>
<evidence type="ECO:0000313" key="2">
    <source>
        <dbReference type="Proteomes" id="UP000282957"/>
    </source>
</evidence>
<sequence length="80" mass="9939">MTSRAKLDRDLRSRIRHPDLQSQLHWRQQAKVLKTVRRVKRNVPRRFTRRPPITFSRSIFRNGRQWYLLWGRYIRRPTAV</sequence>
<proteinExistence type="predicted"/>
<dbReference type="EMBL" id="SACL01000001">
    <property type="protein sequence ID" value="RVT99088.1"/>
    <property type="molecule type" value="Genomic_DNA"/>
</dbReference>
<dbReference type="Proteomes" id="UP000282957">
    <property type="component" value="Unassembled WGS sequence"/>
</dbReference>
<keyword evidence="2" id="KW-1185">Reference proteome</keyword>
<dbReference type="AlphaFoldDB" id="A0A437MN55"/>
<accession>A0A437MN55</accession>
<dbReference type="RefSeq" id="WP_127785757.1">
    <property type="nucleotide sequence ID" value="NZ_SACL01000001.1"/>
</dbReference>
<comment type="caution">
    <text evidence="1">The sequence shown here is derived from an EMBL/GenBank/DDBJ whole genome shotgun (WGS) entry which is preliminary data.</text>
</comment>
<name>A0A437MN55_9PROT</name>
<reference evidence="1 2" key="1">
    <citation type="submission" date="2019-01" db="EMBL/GenBank/DDBJ databases">
        <authorList>
            <person name="Chen W.-M."/>
        </authorList>
    </citation>
    <scope>NUCLEOTIDE SEQUENCE [LARGE SCALE GENOMIC DNA]</scope>
    <source>
        <strain evidence="1 2">CCP-6</strain>
    </source>
</reference>
<gene>
    <name evidence="1" type="ORF">EOD42_02990</name>
</gene>